<proteinExistence type="predicted"/>
<dbReference type="RefSeq" id="WP_092018355.1">
    <property type="nucleotide sequence ID" value="NZ_FOXH01000010.1"/>
</dbReference>
<evidence type="ECO:0000313" key="4">
    <source>
        <dbReference type="EMBL" id="SFQ13022.1"/>
    </source>
</evidence>
<evidence type="ECO:0000259" key="2">
    <source>
        <dbReference type="Pfam" id="PF04773"/>
    </source>
</evidence>
<dbReference type="Proteomes" id="UP000199306">
    <property type="component" value="Unassembled WGS sequence"/>
</dbReference>
<dbReference type="EMBL" id="FOXH01000010">
    <property type="protein sequence ID" value="SFQ13022.1"/>
    <property type="molecule type" value="Genomic_DNA"/>
</dbReference>
<evidence type="ECO:0000259" key="3">
    <source>
        <dbReference type="Pfam" id="PF16344"/>
    </source>
</evidence>
<dbReference type="AlphaFoldDB" id="A0A1I5VZV9"/>
<protein>
    <submittedName>
        <fullName evidence="4">Ferric-dicitrate binding protein FerR, regulates iron transport through sigma-19</fullName>
    </submittedName>
</protein>
<dbReference type="InterPro" id="IPR032508">
    <property type="entry name" value="FecR_C"/>
</dbReference>
<dbReference type="InterPro" id="IPR012373">
    <property type="entry name" value="Ferrdict_sens_TM"/>
</dbReference>
<organism evidence="4 5">
    <name type="scientific">Pseudarcicella hirudinis</name>
    <dbReference type="NCBI Taxonomy" id="1079859"/>
    <lineage>
        <taxon>Bacteria</taxon>
        <taxon>Pseudomonadati</taxon>
        <taxon>Bacteroidota</taxon>
        <taxon>Cytophagia</taxon>
        <taxon>Cytophagales</taxon>
        <taxon>Flectobacillaceae</taxon>
        <taxon>Pseudarcicella</taxon>
    </lineage>
</organism>
<dbReference type="PANTHER" id="PTHR30273:SF2">
    <property type="entry name" value="PROTEIN FECR"/>
    <property type="match status" value="1"/>
</dbReference>
<dbReference type="PANTHER" id="PTHR30273">
    <property type="entry name" value="PERIPLASMIC SIGNAL SENSOR AND SIGMA FACTOR ACTIVATOR FECR-RELATED"/>
    <property type="match status" value="1"/>
</dbReference>
<sequence length="343" mass="38606">MKITPENIDELLAKYFAEEGEHSEKESVDEWVASDKANLDLFEKSEKVWDLSKQLKSERTVDVDAGWMKLKCCLSDKKEPDNEGVVMEDKQPQIISLERKRNVFPLFRIAAGILLVLGMGLAAYYFTRPQLTEQLTFATKNTSGEKILPDGTVIFLNKNSLISYPASFDGDIREVKLTGEAFFNVKRDEKHPFIIKANGTEIKVLGTSFNVKAYSSNVEVVVESGKVQFSKNTQKVLLIKGDKAVVTEGKDFIEKSENTDENILTYKTQKLIFEKTSLEQVALTLTEVYGVPVTLSPNLKNCKLTATFEKEKFESILDVIAETLTLSIDKKDNQIYLDGKGCE</sequence>
<feature type="domain" description="Protein FecR C-terminal" evidence="3">
    <location>
        <begin position="270"/>
        <end position="336"/>
    </location>
</feature>
<keyword evidence="1" id="KW-0472">Membrane</keyword>
<keyword evidence="1" id="KW-1133">Transmembrane helix</keyword>
<dbReference type="GO" id="GO:0016989">
    <property type="term" value="F:sigma factor antagonist activity"/>
    <property type="evidence" value="ECO:0007669"/>
    <property type="project" value="TreeGrafter"/>
</dbReference>
<dbReference type="OrthoDB" id="1452822at2"/>
<dbReference type="Pfam" id="PF04773">
    <property type="entry name" value="FecR"/>
    <property type="match status" value="1"/>
</dbReference>
<feature type="domain" description="FecR protein" evidence="2">
    <location>
        <begin position="147"/>
        <end position="228"/>
    </location>
</feature>
<keyword evidence="5" id="KW-1185">Reference proteome</keyword>
<name>A0A1I5VZV9_9BACT</name>
<evidence type="ECO:0000313" key="5">
    <source>
        <dbReference type="Proteomes" id="UP000199306"/>
    </source>
</evidence>
<dbReference type="Pfam" id="PF16344">
    <property type="entry name" value="FecR_C"/>
    <property type="match status" value="1"/>
</dbReference>
<dbReference type="InterPro" id="IPR006860">
    <property type="entry name" value="FecR"/>
</dbReference>
<accession>A0A1I5VZV9</accession>
<evidence type="ECO:0000256" key="1">
    <source>
        <dbReference type="SAM" id="Phobius"/>
    </source>
</evidence>
<feature type="transmembrane region" description="Helical" evidence="1">
    <location>
        <begin position="106"/>
        <end position="126"/>
    </location>
</feature>
<keyword evidence="1" id="KW-0812">Transmembrane</keyword>
<dbReference type="PIRSF" id="PIRSF018266">
    <property type="entry name" value="FecR"/>
    <property type="match status" value="1"/>
</dbReference>
<dbReference type="Gene3D" id="3.55.50.30">
    <property type="match status" value="1"/>
</dbReference>
<dbReference type="STRING" id="1079859.SAMN04515674_110161"/>
<dbReference type="Gene3D" id="2.60.120.1440">
    <property type="match status" value="1"/>
</dbReference>
<reference evidence="4 5" key="1">
    <citation type="submission" date="2016-10" db="EMBL/GenBank/DDBJ databases">
        <authorList>
            <person name="de Groot N.N."/>
        </authorList>
    </citation>
    <scope>NUCLEOTIDE SEQUENCE [LARGE SCALE GENOMIC DNA]</scope>
    <source>
        <strain evidence="5">E92,LMG 26720,CCM 7988</strain>
    </source>
</reference>
<gene>
    <name evidence="4" type="ORF">SAMN04515674_110161</name>
</gene>